<dbReference type="InterPro" id="IPR036085">
    <property type="entry name" value="PAZ_dom_sf"/>
</dbReference>
<dbReference type="Pfam" id="PF16487">
    <property type="entry name" value="ArgoMid"/>
    <property type="match status" value="1"/>
</dbReference>
<dbReference type="PROSITE" id="PS50822">
    <property type="entry name" value="PIWI"/>
    <property type="match status" value="1"/>
</dbReference>
<dbReference type="SMART" id="SM01163">
    <property type="entry name" value="DUF1785"/>
    <property type="match status" value="1"/>
</dbReference>
<dbReference type="Gramene" id="rna-AYBTSS11_LOCUS20620">
    <property type="protein sequence ID" value="CAJ1965016.1"/>
    <property type="gene ID" value="gene-AYBTSS11_LOCUS20620"/>
</dbReference>
<feature type="region of interest" description="Disordered" evidence="4">
    <location>
        <begin position="120"/>
        <end position="139"/>
    </location>
</feature>
<dbReference type="Gene3D" id="2.170.260.10">
    <property type="entry name" value="paz domain"/>
    <property type="match status" value="1"/>
</dbReference>
<dbReference type="GO" id="GO:0051607">
    <property type="term" value="P:defense response to virus"/>
    <property type="evidence" value="ECO:0007669"/>
    <property type="project" value="UniProtKB-ARBA"/>
</dbReference>
<dbReference type="InterPro" id="IPR032472">
    <property type="entry name" value="ArgoL2"/>
</dbReference>
<evidence type="ECO:0000259" key="5">
    <source>
        <dbReference type="PROSITE" id="PS50821"/>
    </source>
</evidence>
<evidence type="ECO:0000256" key="1">
    <source>
        <dbReference type="ARBA" id="ARBA00008201"/>
    </source>
</evidence>
<dbReference type="Pfam" id="PF02170">
    <property type="entry name" value="PAZ"/>
    <property type="match status" value="1"/>
</dbReference>
<dbReference type="SMART" id="SM00950">
    <property type="entry name" value="Piwi"/>
    <property type="match status" value="1"/>
</dbReference>
<dbReference type="Proteomes" id="UP001189624">
    <property type="component" value="Chromosome 6"/>
</dbReference>
<dbReference type="Pfam" id="PF16486">
    <property type="entry name" value="ArgoN"/>
    <property type="match status" value="1"/>
</dbReference>
<dbReference type="SUPFAM" id="SSF101690">
    <property type="entry name" value="PAZ domain"/>
    <property type="match status" value="1"/>
</dbReference>
<proteinExistence type="inferred from homology"/>
<comment type="similarity">
    <text evidence="1">Belongs to the argonaute family. Ago subfamily.</text>
</comment>
<sequence length="727" mass="81471">MLFGVVLAMDSFEPDGNGKEESLPPPPPVVPSDVVPLKAEEVLSTLSEPVKKKVAFTYEDGRPVEGKGVGRKIMDRVQETYHSDLNGKDFAYDGEKSLFTIGSLPRNKLEFDVVLEDVTSNRNNGNCSPDGDNESDRKRMRRPYHAKSFKVEISYAAKIPMQAITNALRGQETENFQEAIRVLDIILRQHAAKQGCLLVRQSFFHNDSNNFADVGGGVLGCRGFHSSFRTTQSGLSLNIDVSTTMIITPGPVVDFLISNQNARDPFQLDWAKGKGGGDGGDGTEEITVYDYFVKIRKIDLRYSADLPCINVGKPKRPTYYPIELCELVSLQRYTKALSTLQRASLVEKSRQKPQDRMKILSDALRSSNYGSEPLLRNCGVSISTGFTEVEGRVLPAPRLKFGNGEDINPRNGRWNVSNKRFVEPSKIERWAVANFSARCDVRGLVRDLIRIGDMKGILIEQPFDVFDENPQFRRAPPMVRVEKMFESIQSKLPGAPQFLLCLLPDRKNCDIYGPWKKKNLADFGIINQCMCPTRVNDQLLTNVMLKINAKLGGLNSLLGVEHSPSLPIVSKAPTLILGMDVSHGSPGQTDIPSIAAVVSSRHWPLLSKYRACVRTQSAKVEMIDNLFNQVSEKEDEGIMRELLLDFYSTSGRRKPENIIIFRDGVSESQFNQVLNIELDRIIEACKFLDENWEPKFVVIVAQKNHHTRFFQPNSPDNVPPGKNCCRQ</sequence>
<dbReference type="PROSITE" id="PS50821">
    <property type="entry name" value="PAZ"/>
    <property type="match status" value="1"/>
</dbReference>
<dbReference type="PANTHER" id="PTHR22891">
    <property type="entry name" value="EUKARYOTIC TRANSLATION INITIATION FACTOR 2C"/>
    <property type="match status" value="1"/>
</dbReference>
<evidence type="ECO:0000313" key="8">
    <source>
        <dbReference type="Proteomes" id="UP001189624"/>
    </source>
</evidence>
<keyword evidence="3" id="KW-0687">Ribonucleoprotein</keyword>
<feature type="domain" description="PAZ" evidence="5">
    <location>
        <begin position="210"/>
        <end position="329"/>
    </location>
</feature>
<gene>
    <name evidence="7" type="ORF">AYBTSS11_LOCUS20620</name>
</gene>
<evidence type="ECO:0000256" key="4">
    <source>
        <dbReference type="SAM" id="MobiDB-lite"/>
    </source>
</evidence>
<dbReference type="AlphaFoldDB" id="A0AA86T7E9"/>
<protein>
    <submittedName>
        <fullName evidence="7">Uncharacterized protein</fullName>
    </submittedName>
</protein>
<evidence type="ECO:0000313" key="7">
    <source>
        <dbReference type="EMBL" id="CAJ1965016.1"/>
    </source>
</evidence>
<dbReference type="GO" id="GO:0003723">
    <property type="term" value="F:RNA binding"/>
    <property type="evidence" value="ECO:0007669"/>
    <property type="project" value="InterPro"/>
</dbReference>
<dbReference type="InterPro" id="IPR003165">
    <property type="entry name" value="Piwi"/>
</dbReference>
<dbReference type="EMBL" id="OY731403">
    <property type="protein sequence ID" value="CAJ1965016.1"/>
    <property type="molecule type" value="Genomic_DNA"/>
</dbReference>
<dbReference type="CDD" id="cd02846">
    <property type="entry name" value="PAZ_argonaute_like"/>
    <property type="match status" value="1"/>
</dbReference>
<dbReference type="Pfam" id="PF08699">
    <property type="entry name" value="ArgoL1"/>
    <property type="match status" value="1"/>
</dbReference>
<dbReference type="InterPro" id="IPR014811">
    <property type="entry name" value="ArgoL1"/>
</dbReference>
<dbReference type="InterPro" id="IPR032474">
    <property type="entry name" value="Argonaute_N"/>
</dbReference>
<dbReference type="GO" id="GO:1990904">
    <property type="term" value="C:ribonucleoprotein complex"/>
    <property type="evidence" value="ECO:0007669"/>
    <property type="project" value="UniProtKB-KW"/>
</dbReference>
<evidence type="ECO:0000256" key="2">
    <source>
        <dbReference type="ARBA" id="ARBA00022491"/>
    </source>
</evidence>
<dbReference type="InterPro" id="IPR036397">
    <property type="entry name" value="RNaseH_sf"/>
</dbReference>
<dbReference type="InterPro" id="IPR012337">
    <property type="entry name" value="RNaseH-like_sf"/>
</dbReference>
<name>A0AA86T7E9_9FABA</name>
<keyword evidence="8" id="KW-1185">Reference proteome</keyword>
<dbReference type="Pfam" id="PF02171">
    <property type="entry name" value="Piwi"/>
    <property type="match status" value="1"/>
</dbReference>
<dbReference type="Gene3D" id="3.30.420.10">
    <property type="entry name" value="Ribonuclease H-like superfamily/Ribonuclease H"/>
    <property type="match status" value="1"/>
</dbReference>
<feature type="domain" description="Piwi" evidence="6">
    <location>
        <begin position="498"/>
        <end position="727"/>
    </location>
</feature>
<evidence type="ECO:0000259" key="6">
    <source>
        <dbReference type="PROSITE" id="PS50822"/>
    </source>
</evidence>
<organism evidence="7 8">
    <name type="scientific">Sphenostylis stenocarpa</name>
    <dbReference type="NCBI Taxonomy" id="92480"/>
    <lineage>
        <taxon>Eukaryota</taxon>
        <taxon>Viridiplantae</taxon>
        <taxon>Streptophyta</taxon>
        <taxon>Embryophyta</taxon>
        <taxon>Tracheophyta</taxon>
        <taxon>Spermatophyta</taxon>
        <taxon>Magnoliopsida</taxon>
        <taxon>eudicotyledons</taxon>
        <taxon>Gunneridae</taxon>
        <taxon>Pentapetalae</taxon>
        <taxon>rosids</taxon>
        <taxon>fabids</taxon>
        <taxon>Fabales</taxon>
        <taxon>Fabaceae</taxon>
        <taxon>Papilionoideae</taxon>
        <taxon>50 kb inversion clade</taxon>
        <taxon>NPAAA clade</taxon>
        <taxon>indigoferoid/millettioid clade</taxon>
        <taxon>Phaseoleae</taxon>
        <taxon>Sphenostylis</taxon>
    </lineage>
</organism>
<dbReference type="InterPro" id="IPR003100">
    <property type="entry name" value="PAZ_dom"/>
</dbReference>
<accession>A0AA86T7E9</accession>
<dbReference type="Pfam" id="PF16488">
    <property type="entry name" value="ArgoL2"/>
    <property type="match status" value="1"/>
</dbReference>
<dbReference type="SUPFAM" id="SSF53098">
    <property type="entry name" value="Ribonuclease H-like"/>
    <property type="match status" value="1"/>
</dbReference>
<dbReference type="InterPro" id="IPR032473">
    <property type="entry name" value="Argonaute_Mid_dom"/>
</dbReference>
<dbReference type="Gene3D" id="3.40.50.2300">
    <property type="match status" value="1"/>
</dbReference>
<keyword evidence="2" id="KW-0678">Repressor</keyword>
<evidence type="ECO:0000256" key="3">
    <source>
        <dbReference type="ARBA" id="ARBA00023274"/>
    </source>
</evidence>
<reference evidence="7" key="1">
    <citation type="submission" date="2023-10" db="EMBL/GenBank/DDBJ databases">
        <authorList>
            <person name="Domelevo Entfellner J.-B."/>
        </authorList>
    </citation>
    <scope>NUCLEOTIDE SEQUENCE</scope>
</reference>